<dbReference type="RefSeq" id="WP_212530976.1">
    <property type="nucleotide sequence ID" value="NZ_JAGSOG010000145.1"/>
</dbReference>
<comment type="caution">
    <text evidence="2">The sequence shown here is derived from an EMBL/GenBank/DDBJ whole genome shotgun (WGS) entry which is preliminary data.</text>
</comment>
<evidence type="ECO:0000259" key="1">
    <source>
        <dbReference type="Pfam" id="PF06889"/>
    </source>
</evidence>
<evidence type="ECO:0000313" key="3">
    <source>
        <dbReference type="Proteomes" id="UP000675781"/>
    </source>
</evidence>
<evidence type="ECO:0000313" key="2">
    <source>
        <dbReference type="EMBL" id="MBR7836497.1"/>
    </source>
</evidence>
<keyword evidence="3" id="KW-1185">Reference proteome</keyword>
<dbReference type="Pfam" id="PF06889">
    <property type="entry name" value="DUF1266"/>
    <property type="match status" value="1"/>
</dbReference>
<organism evidence="2 3">
    <name type="scientific">Actinospica durhamensis</name>
    <dbReference type="NCBI Taxonomy" id="1508375"/>
    <lineage>
        <taxon>Bacteria</taxon>
        <taxon>Bacillati</taxon>
        <taxon>Actinomycetota</taxon>
        <taxon>Actinomycetes</taxon>
        <taxon>Catenulisporales</taxon>
        <taxon>Actinospicaceae</taxon>
        <taxon>Actinospica</taxon>
    </lineage>
</organism>
<dbReference type="AlphaFoldDB" id="A0A941EU86"/>
<gene>
    <name evidence="2" type="ORF">KDL01_24680</name>
</gene>
<accession>A0A941EU86</accession>
<dbReference type="EMBL" id="JAGSOG010000145">
    <property type="protein sequence ID" value="MBR7836497.1"/>
    <property type="molecule type" value="Genomic_DNA"/>
</dbReference>
<name>A0A941EU86_9ACTN</name>
<proteinExistence type="predicted"/>
<protein>
    <submittedName>
        <fullName evidence="2">DUF1266 domain-containing protein</fullName>
    </submittedName>
</protein>
<dbReference type="Proteomes" id="UP000675781">
    <property type="component" value="Unassembled WGS sequence"/>
</dbReference>
<dbReference type="InterPro" id="IPR009677">
    <property type="entry name" value="DUF1266"/>
</dbReference>
<reference evidence="2" key="1">
    <citation type="submission" date="2021-04" db="EMBL/GenBank/DDBJ databases">
        <title>Genome based classification of Actinospica acidithermotolerans sp. nov., an actinobacterium isolated from an Indonesian hot spring.</title>
        <authorList>
            <person name="Kusuma A.B."/>
            <person name="Putra K.E."/>
            <person name="Nafisah S."/>
            <person name="Loh J."/>
            <person name="Nouioui I."/>
            <person name="Goodfellow M."/>
        </authorList>
    </citation>
    <scope>NUCLEOTIDE SEQUENCE</scope>
    <source>
        <strain evidence="2">CSCA 57</strain>
    </source>
</reference>
<sequence length="346" mass="38756">MGVVVPQAATVEQRLREALRRGDLDGYLRALSDTHVLVFGSRRLADEGLDDPEAPLGLVQDMGGAKRVFAVTPNQTVDPGPRLVYHAMTLRSMLRRCRPLTWQLVVNQGTDHEGRIPVKKLAAWVDAHPEEIRPLADYGDRLTALDSWEREGALAAALACGAHLAVQNEVPWNAIGQVYNDYPADARLLRDGWRITATDQWRAELEELLRAEGTAVEVWQSETDVVAAHLAALRRDGVADPDATRDPPPVQAWYFGRAVNLARWATAIRLCDQEEAREAVLRAGDLAAAHYRDWREFSTGYLLGRLLHFGDLERKQYYRPLRKVHRILCEDPASPWRTLNLADAAA</sequence>
<feature type="domain" description="DUF1266" evidence="1">
    <location>
        <begin position="194"/>
        <end position="340"/>
    </location>
</feature>